<keyword evidence="4" id="KW-0479">Metal-binding</keyword>
<dbReference type="InterPro" id="IPR011650">
    <property type="entry name" value="Peptidase_M20_dimer"/>
</dbReference>
<dbReference type="Pfam" id="PF07687">
    <property type="entry name" value="M20_dimer"/>
    <property type="match status" value="1"/>
</dbReference>
<dbReference type="Gene3D" id="3.30.70.360">
    <property type="match status" value="1"/>
</dbReference>
<evidence type="ECO:0000256" key="3">
    <source>
        <dbReference type="ARBA" id="ARBA00006247"/>
    </source>
</evidence>
<dbReference type="NCBIfam" id="TIGR01910">
    <property type="entry name" value="DapE-ArgE"/>
    <property type="match status" value="1"/>
</dbReference>
<comment type="cofactor">
    <cofactor evidence="2">
        <name>Zn(2+)</name>
        <dbReference type="ChEBI" id="CHEBI:29105"/>
    </cofactor>
</comment>
<sequence length="398" mass="45227">MLKDLEKKRNEMVQLLSKLIEIKAISPDFGGEGEEEKADFLMDYLEDFDVVERFDAVDERVGKRPNIVAKIKGVLDRTIWIVTHLDVVPAGDERLWRTKPFEAVVEGGRIYGRGSEDNGQSIVSSIFAGKAILDSGFKPKYTFALAIVSDEESGSNFGIKHLISKKVFSKEDMFLVPDVGSQKGDAIEIAEKSILWLKFEVYGKQTHASMPVINASRRAMKFILDLDEKLHAKFNLRDDLFNPPYSTFEPTKREKNVDNINTIPGIDISYMDCRILPNYRLEDVIDYIESVKRFHEIRDNEKINVEVIHSFSSPKTPENSEIVQRLSNTIERIRGIKTRLIGIGGNTCASFLRSAGFKDTVAWFTADGTAHMPNEYCVIENMVEDAKIFFSIFFDETL</sequence>
<feature type="domain" description="Peptidase M20 dimerisation" evidence="8">
    <location>
        <begin position="189"/>
        <end position="291"/>
    </location>
</feature>
<accession>A0A7J2TKV4</accession>
<comment type="cofactor">
    <cofactor evidence="1">
        <name>Co(2+)</name>
        <dbReference type="ChEBI" id="CHEBI:48828"/>
    </cofactor>
</comment>
<dbReference type="InterPro" id="IPR010182">
    <property type="entry name" value="ArgE/DapE"/>
</dbReference>
<evidence type="ECO:0000256" key="2">
    <source>
        <dbReference type="ARBA" id="ARBA00001947"/>
    </source>
</evidence>
<dbReference type="InterPro" id="IPR050072">
    <property type="entry name" value="Peptidase_M20A"/>
</dbReference>
<evidence type="ECO:0000256" key="6">
    <source>
        <dbReference type="ARBA" id="ARBA00022833"/>
    </source>
</evidence>
<dbReference type="PANTHER" id="PTHR43808">
    <property type="entry name" value="ACETYLORNITHINE DEACETYLASE"/>
    <property type="match status" value="1"/>
</dbReference>
<proteinExistence type="inferred from homology"/>
<dbReference type="InterPro" id="IPR036264">
    <property type="entry name" value="Bact_exopeptidase_dim_dom"/>
</dbReference>
<dbReference type="SUPFAM" id="SSF53187">
    <property type="entry name" value="Zn-dependent exopeptidases"/>
    <property type="match status" value="1"/>
</dbReference>
<dbReference type="Gene3D" id="3.40.630.10">
    <property type="entry name" value="Zn peptidases"/>
    <property type="match status" value="2"/>
</dbReference>
<dbReference type="Pfam" id="PF01546">
    <property type="entry name" value="Peptidase_M20"/>
    <property type="match status" value="1"/>
</dbReference>
<protein>
    <submittedName>
        <fullName evidence="9">M20 family metallo-hydrolase</fullName>
    </submittedName>
</protein>
<keyword evidence="7" id="KW-0170">Cobalt</keyword>
<evidence type="ECO:0000256" key="7">
    <source>
        <dbReference type="ARBA" id="ARBA00023285"/>
    </source>
</evidence>
<gene>
    <name evidence="9" type="ORF">ENP88_05820</name>
</gene>
<evidence type="ECO:0000256" key="4">
    <source>
        <dbReference type="ARBA" id="ARBA00022723"/>
    </source>
</evidence>
<organism evidence="9">
    <name type="scientific">Archaeoglobus fulgidus</name>
    <dbReference type="NCBI Taxonomy" id="2234"/>
    <lineage>
        <taxon>Archaea</taxon>
        <taxon>Methanobacteriati</taxon>
        <taxon>Methanobacteriota</taxon>
        <taxon>Archaeoglobi</taxon>
        <taxon>Archaeoglobales</taxon>
        <taxon>Archaeoglobaceae</taxon>
        <taxon>Archaeoglobus</taxon>
    </lineage>
</organism>
<dbReference type="NCBIfam" id="NF010589">
    <property type="entry name" value="PRK13983.1"/>
    <property type="match status" value="1"/>
</dbReference>
<dbReference type="AlphaFoldDB" id="A0A7J2TKV4"/>
<dbReference type="GO" id="GO:0046872">
    <property type="term" value="F:metal ion binding"/>
    <property type="evidence" value="ECO:0007669"/>
    <property type="project" value="UniProtKB-KW"/>
</dbReference>
<evidence type="ECO:0000256" key="5">
    <source>
        <dbReference type="ARBA" id="ARBA00022801"/>
    </source>
</evidence>
<comment type="similarity">
    <text evidence="3">Belongs to the peptidase M20A family.</text>
</comment>
<dbReference type="SUPFAM" id="SSF55031">
    <property type="entry name" value="Bacterial exopeptidase dimerisation domain"/>
    <property type="match status" value="1"/>
</dbReference>
<dbReference type="GO" id="GO:0016787">
    <property type="term" value="F:hydrolase activity"/>
    <property type="evidence" value="ECO:0007669"/>
    <property type="project" value="UniProtKB-KW"/>
</dbReference>
<evidence type="ECO:0000259" key="8">
    <source>
        <dbReference type="Pfam" id="PF07687"/>
    </source>
</evidence>
<evidence type="ECO:0000256" key="1">
    <source>
        <dbReference type="ARBA" id="ARBA00001941"/>
    </source>
</evidence>
<reference evidence="9" key="1">
    <citation type="journal article" date="2020" name="mSystems">
        <title>Genome- and Community-Level Interaction Insights into Carbon Utilization and Element Cycling Functions of Hydrothermarchaeota in Hydrothermal Sediment.</title>
        <authorList>
            <person name="Zhou Z."/>
            <person name="Liu Y."/>
            <person name="Xu W."/>
            <person name="Pan J."/>
            <person name="Luo Z.H."/>
            <person name="Li M."/>
        </authorList>
    </citation>
    <scope>NUCLEOTIDE SEQUENCE [LARGE SCALE GENOMIC DNA]</scope>
    <source>
        <strain evidence="9">SpSt-26</strain>
    </source>
</reference>
<evidence type="ECO:0000313" key="9">
    <source>
        <dbReference type="EMBL" id="HEH35652.1"/>
    </source>
</evidence>
<dbReference type="PANTHER" id="PTHR43808:SF32">
    <property type="entry name" value="ARGE_DAPE-RELATED DEACYLASE"/>
    <property type="match status" value="1"/>
</dbReference>
<keyword evidence="6" id="KW-0862">Zinc</keyword>
<name>A0A7J2TKV4_ARCFL</name>
<keyword evidence="5 9" id="KW-0378">Hydrolase</keyword>
<comment type="caution">
    <text evidence="9">The sequence shown here is derived from an EMBL/GenBank/DDBJ whole genome shotgun (WGS) entry which is preliminary data.</text>
</comment>
<dbReference type="InterPro" id="IPR002933">
    <property type="entry name" value="Peptidase_M20"/>
</dbReference>
<dbReference type="EMBL" id="DSLA01000092">
    <property type="protein sequence ID" value="HEH35652.1"/>
    <property type="molecule type" value="Genomic_DNA"/>
</dbReference>